<feature type="transmembrane region" description="Helical" evidence="1">
    <location>
        <begin position="203"/>
        <end position="229"/>
    </location>
</feature>
<evidence type="ECO:0000256" key="1">
    <source>
        <dbReference type="SAM" id="Phobius"/>
    </source>
</evidence>
<dbReference type="AlphaFoldDB" id="A0A6V7QDT6"/>
<feature type="transmembrane region" description="Helical" evidence="1">
    <location>
        <begin position="333"/>
        <end position="359"/>
    </location>
</feature>
<dbReference type="EMBL" id="LR862135">
    <property type="protein sequence ID" value="CAD1841303.1"/>
    <property type="molecule type" value="Genomic_DNA"/>
</dbReference>
<keyword evidence="1" id="KW-0472">Membrane</keyword>
<dbReference type="PANTHER" id="PTHR33133:SF7">
    <property type="entry name" value="F26K24.10 PROTEIN-RELATED"/>
    <property type="match status" value="1"/>
</dbReference>
<reference evidence="2" key="1">
    <citation type="submission" date="2020-07" db="EMBL/GenBank/DDBJ databases">
        <authorList>
            <person name="Lin J."/>
        </authorList>
    </citation>
    <scope>NUCLEOTIDE SEQUENCE</scope>
</reference>
<organism evidence="2">
    <name type="scientific">Ananas comosus var. bracteatus</name>
    <name type="common">red pineapple</name>
    <dbReference type="NCBI Taxonomy" id="296719"/>
    <lineage>
        <taxon>Eukaryota</taxon>
        <taxon>Viridiplantae</taxon>
        <taxon>Streptophyta</taxon>
        <taxon>Embryophyta</taxon>
        <taxon>Tracheophyta</taxon>
        <taxon>Spermatophyta</taxon>
        <taxon>Magnoliopsida</taxon>
        <taxon>Liliopsida</taxon>
        <taxon>Poales</taxon>
        <taxon>Bromeliaceae</taxon>
        <taxon>Bromelioideae</taxon>
        <taxon>Ananas</taxon>
    </lineage>
</organism>
<dbReference type="PANTHER" id="PTHR33133">
    <property type="entry name" value="OS08G0107100 PROTEIN-RELATED"/>
    <property type="match status" value="1"/>
</dbReference>
<keyword evidence="1" id="KW-0812">Transmembrane</keyword>
<accession>A0A6V7QDT6</accession>
<feature type="transmembrane region" description="Helical" evidence="1">
    <location>
        <begin position="241"/>
        <end position="261"/>
    </location>
</feature>
<proteinExistence type="predicted"/>
<protein>
    <submittedName>
        <fullName evidence="2">Uncharacterized protein</fullName>
    </submittedName>
</protein>
<sequence length="400" mass="43574">MVKLSYANPLTKRSSPPLSYAVFYCPYFRVRFFNLPPTPQQSEKRFSTLPYNTTATTTSTKSASTVHTQKRFLVDGAVADYFVGGDARRRNPLVEARRRGALAPLPRPLRPLPPPPLPPPRRLRPHPHPLLLLLLLPPYPPQSLLCSSRYSSSSSSAAAAAAAAVVALLLLAAAAAAVAHSVHRGFFGRPVKLLPALRSLPGPLARLLLTLLAALLPVALTLTLIGSLLLLSLRLVPHTHLALLLIYSLFASACALILSYLLVNWSLAGVIAIMESSFGFTPLRRSGDLIAGMRWAALCLLLFFSAGIGLMLWGFNLGRTLGEYGDWTKLLPIIARTVFGSGIITVLLLYWLVTAVVLYMHCKALHGELAGEIVEEFASEYIFLPFDDRKVPHVVSVVHP</sequence>
<evidence type="ECO:0000313" key="2">
    <source>
        <dbReference type="EMBL" id="CAD1841303.1"/>
    </source>
</evidence>
<keyword evidence="1" id="KW-1133">Transmembrane helix</keyword>
<gene>
    <name evidence="2" type="ORF">CB5_LOCUS24514</name>
</gene>
<feature type="transmembrane region" description="Helical" evidence="1">
    <location>
        <begin position="295"/>
        <end position="313"/>
    </location>
</feature>
<name>A0A6V7QDT6_ANACO</name>
<feature type="transmembrane region" description="Helical" evidence="1">
    <location>
        <begin position="157"/>
        <end position="183"/>
    </location>
</feature>